<comment type="cofactor">
    <cofactor evidence="14 15">
        <name>Mn(2+)</name>
        <dbReference type="ChEBI" id="CHEBI:29035"/>
    </cofactor>
    <cofactor evidence="14 15">
        <name>Mg(2+)</name>
        <dbReference type="ChEBI" id="CHEBI:18420"/>
    </cofactor>
    <text evidence="14 15">Manganese or magnesium. Binds 1 divalent metal ion per monomer in the absence of substrate. May bind a second metal ion after substrate binding.</text>
</comment>
<dbReference type="Gene3D" id="3.30.420.10">
    <property type="entry name" value="Ribonuclease H-like superfamily/Ribonuclease H"/>
    <property type="match status" value="1"/>
</dbReference>
<feature type="binding site" evidence="14 15">
    <location>
        <position position="20"/>
    </location>
    <ligand>
        <name>a divalent metal cation</name>
        <dbReference type="ChEBI" id="CHEBI:60240"/>
    </ligand>
</feature>
<comment type="cofactor">
    <cofactor evidence="2">
        <name>Mg(2+)</name>
        <dbReference type="ChEBI" id="CHEBI:18420"/>
    </cofactor>
</comment>
<dbReference type="CDD" id="cd20736">
    <property type="entry name" value="PoNe_Nuclease"/>
    <property type="match status" value="1"/>
</dbReference>
<evidence type="ECO:0000256" key="14">
    <source>
        <dbReference type="HAMAP-Rule" id="MF_00052"/>
    </source>
</evidence>
<evidence type="ECO:0000256" key="16">
    <source>
        <dbReference type="RuleBase" id="RU003515"/>
    </source>
</evidence>
<evidence type="ECO:0000256" key="9">
    <source>
        <dbReference type="ARBA" id="ARBA00022723"/>
    </source>
</evidence>
<sequence length="320" mass="35133">MTLYEYDASLGIANFCGVDEAGRGPLAGDVYAAAVILDPQNPIEGLNDSKKLSAKKREAIYGEIRDKAVAFCVATASVEEIDRLNILQATFLAMRRAVEGLSALPSFALIDGDKNPRVSVPSRCLVKGDATSASIAAASILAKVERDRYMEELDRKYPQYLFAKHKGYGTKLHYEMLDAYGASPVHRMTFLKKYFGKKDLCPAVSSGAKGEGIASQYLVEQGYRILEVNYHSPYGEIDIIAAKGDILALVEVKTRSGRMIAEPREAVTASKQTKLRQTALLYLAEQEGSSFQPRFDVVEVLLDDKTGTQLKVEQIENAFT</sequence>
<keyword evidence="8 14" id="KW-0540">Nuclease</keyword>
<keyword evidence="7 14" id="KW-0963">Cytoplasm</keyword>
<dbReference type="AlphaFoldDB" id="A0A926E323"/>
<dbReference type="PANTHER" id="PTHR34039:SF1">
    <property type="entry name" value="UPF0102 PROTEIN YRAN"/>
    <property type="match status" value="1"/>
</dbReference>
<comment type="caution">
    <text evidence="18">The sequence shown here is derived from an EMBL/GenBank/DDBJ whole genome shotgun (WGS) entry which is preliminary data.</text>
</comment>
<dbReference type="SUPFAM" id="SSF52980">
    <property type="entry name" value="Restriction endonuclease-like"/>
    <property type="match status" value="1"/>
</dbReference>
<evidence type="ECO:0000313" key="18">
    <source>
        <dbReference type="EMBL" id="MBC8558833.1"/>
    </source>
</evidence>
<accession>A0A926E323</accession>
<feature type="binding site" evidence="14 15">
    <location>
        <position position="19"/>
    </location>
    <ligand>
        <name>a divalent metal cation</name>
        <dbReference type="ChEBI" id="CHEBI:60240"/>
    </ligand>
</feature>
<dbReference type="InterPro" id="IPR012337">
    <property type="entry name" value="RNaseH-like_sf"/>
</dbReference>
<comment type="subcellular location">
    <subcellularLocation>
        <location evidence="4 14">Cytoplasm</location>
    </subcellularLocation>
</comment>
<dbReference type="GO" id="GO:0005737">
    <property type="term" value="C:cytoplasm"/>
    <property type="evidence" value="ECO:0007669"/>
    <property type="project" value="UniProtKB-SubCell"/>
</dbReference>
<evidence type="ECO:0000256" key="2">
    <source>
        <dbReference type="ARBA" id="ARBA00001946"/>
    </source>
</evidence>
<feature type="domain" description="RNase H type-2" evidence="17">
    <location>
        <begin position="13"/>
        <end position="202"/>
    </location>
</feature>
<dbReference type="NCBIfam" id="NF000596">
    <property type="entry name" value="PRK00015.1-4"/>
    <property type="match status" value="1"/>
</dbReference>
<feature type="binding site" evidence="14 15">
    <location>
        <position position="111"/>
    </location>
    <ligand>
        <name>a divalent metal cation</name>
        <dbReference type="ChEBI" id="CHEBI:60240"/>
    </ligand>
</feature>
<evidence type="ECO:0000256" key="3">
    <source>
        <dbReference type="ARBA" id="ARBA00004065"/>
    </source>
</evidence>
<comment type="similarity">
    <text evidence="6 14 16">Belongs to the RNase HII family.</text>
</comment>
<dbReference type="Pfam" id="PF01351">
    <property type="entry name" value="RNase_HII"/>
    <property type="match status" value="1"/>
</dbReference>
<dbReference type="GO" id="GO:0030145">
    <property type="term" value="F:manganese ion binding"/>
    <property type="evidence" value="ECO:0007669"/>
    <property type="project" value="UniProtKB-UniRule"/>
</dbReference>
<name>A0A926E323_9FIRM</name>
<dbReference type="InterPro" id="IPR011856">
    <property type="entry name" value="tRNA_endonuc-like_dom_sf"/>
</dbReference>
<dbReference type="Gene3D" id="3.40.1350.10">
    <property type="match status" value="1"/>
</dbReference>
<dbReference type="InterPro" id="IPR022898">
    <property type="entry name" value="RNase_HII"/>
</dbReference>
<evidence type="ECO:0000256" key="6">
    <source>
        <dbReference type="ARBA" id="ARBA00007383"/>
    </source>
</evidence>
<dbReference type="NCBIfam" id="NF000594">
    <property type="entry name" value="PRK00015.1-1"/>
    <property type="match status" value="1"/>
</dbReference>
<evidence type="ECO:0000313" key="19">
    <source>
        <dbReference type="Proteomes" id="UP000610760"/>
    </source>
</evidence>
<dbReference type="Pfam" id="PF02021">
    <property type="entry name" value="UPF0102"/>
    <property type="match status" value="1"/>
</dbReference>
<dbReference type="GO" id="GO:0004523">
    <property type="term" value="F:RNA-DNA hybrid ribonuclease activity"/>
    <property type="evidence" value="ECO:0007669"/>
    <property type="project" value="UniProtKB-UniRule"/>
</dbReference>
<dbReference type="InterPro" id="IPR011335">
    <property type="entry name" value="Restrct_endonuc-II-like"/>
</dbReference>
<dbReference type="InterPro" id="IPR036397">
    <property type="entry name" value="RNaseH_sf"/>
</dbReference>
<dbReference type="SUPFAM" id="SSF53098">
    <property type="entry name" value="Ribonuclease H-like"/>
    <property type="match status" value="1"/>
</dbReference>
<dbReference type="GO" id="GO:0003723">
    <property type="term" value="F:RNA binding"/>
    <property type="evidence" value="ECO:0007669"/>
    <property type="project" value="UniProtKB-UniRule"/>
</dbReference>
<keyword evidence="9 14" id="KW-0479">Metal-binding</keyword>
<evidence type="ECO:0000256" key="5">
    <source>
        <dbReference type="ARBA" id="ARBA00006738"/>
    </source>
</evidence>
<dbReference type="EC" id="3.1.26.4" evidence="14"/>
<dbReference type="GO" id="GO:0006401">
    <property type="term" value="P:RNA catabolic process"/>
    <property type="evidence" value="ECO:0007669"/>
    <property type="project" value="UniProtKB-UniRule"/>
</dbReference>
<dbReference type="EMBL" id="JACRSV010000001">
    <property type="protein sequence ID" value="MBC8558833.1"/>
    <property type="molecule type" value="Genomic_DNA"/>
</dbReference>
<evidence type="ECO:0000256" key="10">
    <source>
        <dbReference type="ARBA" id="ARBA00022759"/>
    </source>
</evidence>
<dbReference type="InterPro" id="IPR003509">
    <property type="entry name" value="UPF0102_YraN-like"/>
</dbReference>
<dbReference type="HAMAP" id="MF_00048">
    <property type="entry name" value="UPF0102"/>
    <property type="match status" value="1"/>
</dbReference>
<comment type="function">
    <text evidence="3 14 16">Endonuclease that specifically degrades the RNA of RNA-DNA hybrids.</text>
</comment>
<proteinExistence type="inferred from homology"/>
<dbReference type="CDD" id="cd07182">
    <property type="entry name" value="RNase_HII_bacteria_HII_like"/>
    <property type="match status" value="1"/>
</dbReference>
<comment type="catalytic activity">
    <reaction evidence="1 14 15 16">
        <text>Endonucleolytic cleavage to 5'-phosphomonoester.</text>
        <dbReference type="EC" id="3.1.26.4"/>
    </reaction>
</comment>
<evidence type="ECO:0000259" key="17">
    <source>
        <dbReference type="PROSITE" id="PS51975"/>
    </source>
</evidence>
<comment type="similarity">
    <text evidence="5 13">Belongs to the UPF0102 family.</text>
</comment>
<dbReference type="NCBIfam" id="NF000595">
    <property type="entry name" value="PRK00015.1-3"/>
    <property type="match status" value="1"/>
</dbReference>
<dbReference type="RefSeq" id="WP_346727081.1">
    <property type="nucleotide sequence ID" value="NZ_JACRSV010000001.1"/>
</dbReference>
<evidence type="ECO:0000256" key="7">
    <source>
        <dbReference type="ARBA" id="ARBA00022490"/>
    </source>
</evidence>
<keyword evidence="11 14" id="KW-0378">Hydrolase</keyword>
<keyword evidence="19" id="KW-1185">Reference proteome</keyword>
<reference evidence="18" key="1">
    <citation type="submission" date="2020-08" db="EMBL/GenBank/DDBJ databases">
        <title>Genome public.</title>
        <authorList>
            <person name="Liu C."/>
            <person name="Sun Q."/>
        </authorList>
    </citation>
    <scope>NUCLEOTIDE SEQUENCE</scope>
    <source>
        <strain evidence="18">NSJ-33</strain>
    </source>
</reference>
<evidence type="ECO:0000256" key="15">
    <source>
        <dbReference type="PROSITE-ProRule" id="PRU01319"/>
    </source>
</evidence>
<gene>
    <name evidence="14 18" type="primary">rnhB</name>
    <name evidence="18" type="ORF">H8710_01990</name>
</gene>
<keyword evidence="10 14" id="KW-0255">Endonuclease</keyword>
<dbReference type="NCBIfam" id="TIGR00252">
    <property type="entry name" value="YraN family protein"/>
    <property type="match status" value="1"/>
</dbReference>
<keyword evidence="12 14" id="KW-0464">Manganese</keyword>
<dbReference type="FunFam" id="3.30.420.10:FF:000006">
    <property type="entry name" value="Ribonuclease HII"/>
    <property type="match status" value="1"/>
</dbReference>
<evidence type="ECO:0000256" key="4">
    <source>
        <dbReference type="ARBA" id="ARBA00004496"/>
    </source>
</evidence>
<evidence type="ECO:0000256" key="13">
    <source>
        <dbReference type="HAMAP-Rule" id="MF_00048"/>
    </source>
</evidence>
<dbReference type="InterPro" id="IPR024567">
    <property type="entry name" value="RNase_HII/HIII_dom"/>
</dbReference>
<organism evidence="18 19">
    <name type="scientific">Fumia xinanensis</name>
    <dbReference type="NCBI Taxonomy" id="2763659"/>
    <lineage>
        <taxon>Bacteria</taxon>
        <taxon>Bacillati</taxon>
        <taxon>Bacillota</taxon>
        <taxon>Clostridia</taxon>
        <taxon>Eubacteriales</taxon>
        <taxon>Oscillospiraceae</taxon>
        <taxon>Fumia</taxon>
    </lineage>
</organism>
<dbReference type="Proteomes" id="UP000610760">
    <property type="component" value="Unassembled WGS sequence"/>
</dbReference>
<evidence type="ECO:0000256" key="8">
    <source>
        <dbReference type="ARBA" id="ARBA00022722"/>
    </source>
</evidence>
<evidence type="ECO:0000256" key="1">
    <source>
        <dbReference type="ARBA" id="ARBA00000077"/>
    </source>
</evidence>
<dbReference type="HAMAP" id="MF_00052_B">
    <property type="entry name" value="RNase_HII_B"/>
    <property type="match status" value="1"/>
</dbReference>
<dbReference type="PANTHER" id="PTHR34039">
    <property type="entry name" value="UPF0102 PROTEIN YRAN"/>
    <property type="match status" value="1"/>
</dbReference>
<protein>
    <recommendedName>
        <fullName evidence="13 14">Multifunctional fusion protein</fullName>
    </recommendedName>
    <domain>
        <recommendedName>
            <fullName evidence="14">Ribonuclease HII</fullName>
            <shortName evidence="14">RNase HII</shortName>
            <ecNumber evidence="14">3.1.26.4</ecNumber>
        </recommendedName>
    </domain>
    <domain>
        <recommendedName>
            <fullName evidence="13">UPF0102 protein H8710_01990</fullName>
        </recommendedName>
    </domain>
</protein>
<dbReference type="PROSITE" id="PS51975">
    <property type="entry name" value="RNASE_H_2"/>
    <property type="match status" value="1"/>
</dbReference>
<evidence type="ECO:0000256" key="12">
    <source>
        <dbReference type="ARBA" id="ARBA00023211"/>
    </source>
</evidence>
<evidence type="ECO:0000256" key="11">
    <source>
        <dbReference type="ARBA" id="ARBA00022801"/>
    </source>
</evidence>